<evidence type="ECO:0000256" key="3">
    <source>
        <dbReference type="ARBA" id="ARBA00022842"/>
    </source>
</evidence>
<dbReference type="GO" id="GO:0016787">
    <property type="term" value="F:hydrolase activity"/>
    <property type="evidence" value="ECO:0007669"/>
    <property type="project" value="UniProtKB-KW"/>
</dbReference>
<gene>
    <name evidence="4" type="ORF">J5V16_06520</name>
</gene>
<sequence>MTLVMIDLDNTLIDRDGAFRLGVTEFLAAHRLPAEDVDWVMGVDASGYATRSTVAQAIIERYPVGLEEGEVIAFLRRGARERARIEPSTAEALREVRAAGHQVVIVTNGAVPQQTGKVVAAGLDQLVDATVVSEGVGSRKPEPGIFHAAAAAVGASLDGASLNRAWMIGDRDDADILGAHRLGLRSVWLHLGRDWAQTEYAPTHIAGSVAEAIKHAANS</sequence>
<keyword evidence="3" id="KW-0460">Magnesium</keyword>
<dbReference type="InterPro" id="IPR036412">
    <property type="entry name" value="HAD-like_sf"/>
</dbReference>
<dbReference type="Gene3D" id="3.40.50.1000">
    <property type="entry name" value="HAD superfamily/HAD-like"/>
    <property type="match status" value="1"/>
</dbReference>
<dbReference type="InterPro" id="IPR051400">
    <property type="entry name" value="HAD-like_hydrolase"/>
</dbReference>
<dbReference type="Pfam" id="PF00702">
    <property type="entry name" value="Hydrolase"/>
    <property type="match status" value="1"/>
</dbReference>
<dbReference type="SFLD" id="SFLDS00003">
    <property type="entry name" value="Haloacid_Dehalogenase"/>
    <property type="match status" value="1"/>
</dbReference>
<dbReference type="Proteomes" id="UP000681341">
    <property type="component" value="Unassembled WGS sequence"/>
</dbReference>
<name>A0ABS3U156_9ACTN</name>
<evidence type="ECO:0000313" key="4">
    <source>
        <dbReference type="EMBL" id="MBO3732470.1"/>
    </source>
</evidence>
<dbReference type="InterPro" id="IPR006439">
    <property type="entry name" value="HAD-SF_hydro_IA"/>
</dbReference>
<dbReference type="SUPFAM" id="SSF56784">
    <property type="entry name" value="HAD-like"/>
    <property type="match status" value="1"/>
</dbReference>
<evidence type="ECO:0000313" key="5">
    <source>
        <dbReference type="Proteomes" id="UP000681341"/>
    </source>
</evidence>
<dbReference type="PANTHER" id="PTHR46470">
    <property type="entry name" value="N-ACYLNEURAMINATE-9-PHOSPHATASE"/>
    <property type="match status" value="1"/>
</dbReference>
<organism evidence="4 5">
    <name type="scientific">Glycomyces niveus</name>
    <dbReference type="NCBI Taxonomy" id="2820287"/>
    <lineage>
        <taxon>Bacteria</taxon>
        <taxon>Bacillati</taxon>
        <taxon>Actinomycetota</taxon>
        <taxon>Actinomycetes</taxon>
        <taxon>Glycomycetales</taxon>
        <taxon>Glycomycetaceae</taxon>
        <taxon>Glycomyces</taxon>
    </lineage>
</organism>
<comment type="caution">
    <text evidence="4">The sequence shown here is derived from an EMBL/GenBank/DDBJ whole genome shotgun (WGS) entry which is preliminary data.</text>
</comment>
<protein>
    <submittedName>
        <fullName evidence="4">HAD family hydrolase</fullName>
    </submittedName>
</protein>
<keyword evidence="2 4" id="KW-0378">Hydrolase</keyword>
<comment type="cofactor">
    <cofactor evidence="1">
        <name>Mg(2+)</name>
        <dbReference type="ChEBI" id="CHEBI:18420"/>
    </cofactor>
</comment>
<accession>A0ABS3U156</accession>
<dbReference type="NCBIfam" id="TIGR01549">
    <property type="entry name" value="HAD-SF-IA-v1"/>
    <property type="match status" value="1"/>
</dbReference>
<reference evidence="4 5" key="1">
    <citation type="submission" date="2021-03" db="EMBL/GenBank/DDBJ databases">
        <title>Glycomyces sp. nov., a novel actinomycete isolated from soil.</title>
        <authorList>
            <person name="Yang X."/>
            <person name="Xu X."/>
        </authorList>
    </citation>
    <scope>NUCLEOTIDE SEQUENCE [LARGE SCALE GENOMIC DNA]</scope>
    <source>
        <strain evidence="4 5">NEAU-S30</strain>
    </source>
</reference>
<keyword evidence="5" id="KW-1185">Reference proteome</keyword>
<dbReference type="RefSeq" id="WP_208495276.1">
    <property type="nucleotide sequence ID" value="NZ_JAGFNP010000003.1"/>
</dbReference>
<dbReference type="SFLD" id="SFLDG01129">
    <property type="entry name" value="C1.5:_HAD__Beta-PGM__Phosphata"/>
    <property type="match status" value="1"/>
</dbReference>
<evidence type="ECO:0000256" key="2">
    <source>
        <dbReference type="ARBA" id="ARBA00022801"/>
    </source>
</evidence>
<evidence type="ECO:0000256" key="1">
    <source>
        <dbReference type="ARBA" id="ARBA00001946"/>
    </source>
</evidence>
<dbReference type="InterPro" id="IPR023214">
    <property type="entry name" value="HAD_sf"/>
</dbReference>
<dbReference type="Gene3D" id="1.20.120.710">
    <property type="entry name" value="Haloacid dehalogenase hydrolase-like domain"/>
    <property type="match status" value="1"/>
</dbReference>
<dbReference type="EMBL" id="JAGFNP010000003">
    <property type="protein sequence ID" value="MBO3732470.1"/>
    <property type="molecule type" value="Genomic_DNA"/>
</dbReference>
<proteinExistence type="predicted"/>